<dbReference type="Proteomes" id="UP000184267">
    <property type="component" value="Unassembled WGS sequence"/>
</dbReference>
<dbReference type="AlphaFoldDB" id="A0A1M2VW03"/>
<accession>A0A1M2VW03</accession>
<comment type="caution">
    <text evidence="2">The sequence shown here is derived from an EMBL/GenBank/DDBJ whole genome shotgun (WGS) entry which is preliminary data.</text>
</comment>
<feature type="region of interest" description="Disordered" evidence="1">
    <location>
        <begin position="42"/>
        <end position="107"/>
    </location>
</feature>
<proteinExistence type="predicted"/>
<gene>
    <name evidence="2" type="ORF">TRAPUB_11774</name>
</gene>
<evidence type="ECO:0000256" key="1">
    <source>
        <dbReference type="SAM" id="MobiDB-lite"/>
    </source>
</evidence>
<dbReference type="EMBL" id="MNAD01000587">
    <property type="protein sequence ID" value="OJT11712.1"/>
    <property type="molecule type" value="Genomic_DNA"/>
</dbReference>
<evidence type="ECO:0000313" key="2">
    <source>
        <dbReference type="EMBL" id="OJT11712.1"/>
    </source>
</evidence>
<protein>
    <submittedName>
        <fullName evidence="2">Uncharacterized protein</fullName>
    </submittedName>
</protein>
<evidence type="ECO:0000313" key="3">
    <source>
        <dbReference type="Proteomes" id="UP000184267"/>
    </source>
</evidence>
<organism evidence="2 3">
    <name type="scientific">Trametes pubescens</name>
    <name type="common">White-rot fungus</name>
    <dbReference type="NCBI Taxonomy" id="154538"/>
    <lineage>
        <taxon>Eukaryota</taxon>
        <taxon>Fungi</taxon>
        <taxon>Dikarya</taxon>
        <taxon>Basidiomycota</taxon>
        <taxon>Agaricomycotina</taxon>
        <taxon>Agaricomycetes</taxon>
        <taxon>Polyporales</taxon>
        <taxon>Polyporaceae</taxon>
        <taxon>Trametes</taxon>
    </lineage>
</organism>
<name>A0A1M2VW03_TRAPU</name>
<keyword evidence="3" id="KW-1185">Reference proteome</keyword>
<sequence>MKTIKGGAQRSGLEALVVVDAEHVVKGSFYRSRLPIRQATLAGGGLTGRRDPTSVNNIGPPAQVTPPSGPGSTLSRKRHAGAGGARLEWCVENGGSSGERGWERCSA</sequence>
<reference evidence="2 3" key="1">
    <citation type="submission" date="2016-10" db="EMBL/GenBank/DDBJ databases">
        <title>Genome sequence of the basidiomycete white-rot fungus Trametes pubescens.</title>
        <authorList>
            <person name="Makela M.R."/>
            <person name="Granchi Z."/>
            <person name="Peng M."/>
            <person name="De Vries R.P."/>
            <person name="Grigoriev I."/>
            <person name="Riley R."/>
            <person name="Hilden K."/>
        </authorList>
    </citation>
    <scope>NUCLEOTIDE SEQUENCE [LARGE SCALE GENOMIC DNA]</scope>
    <source>
        <strain evidence="2 3">FBCC735</strain>
    </source>
</reference>